<dbReference type="InterPro" id="IPR014756">
    <property type="entry name" value="Ig_E-set"/>
</dbReference>
<gene>
    <name evidence="2" type="ORF">J3Q64DRAFT_1631876</name>
</gene>
<organism evidence="2 3">
    <name type="scientific">Phycomyces blakesleeanus</name>
    <dbReference type="NCBI Taxonomy" id="4837"/>
    <lineage>
        <taxon>Eukaryota</taxon>
        <taxon>Fungi</taxon>
        <taxon>Fungi incertae sedis</taxon>
        <taxon>Mucoromycota</taxon>
        <taxon>Mucoromycotina</taxon>
        <taxon>Mucoromycetes</taxon>
        <taxon>Mucorales</taxon>
        <taxon>Phycomycetaceae</taxon>
        <taxon>Phycomyces</taxon>
    </lineage>
</organism>
<name>A0ABR3BEL4_PHYBL</name>
<dbReference type="InterPro" id="IPR050357">
    <property type="entry name" value="Arrestin_domain-protein"/>
</dbReference>
<feature type="domain" description="Arrestin C-terminal-like" evidence="1">
    <location>
        <begin position="175"/>
        <end position="316"/>
    </location>
</feature>
<dbReference type="Pfam" id="PF00339">
    <property type="entry name" value="Arrestin_N"/>
    <property type="match status" value="1"/>
</dbReference>
<dbReference type="PANTHER" id="PTHR11188">
    <property type="entry name" value="ARRESTIN DOMAIN CONTAINING PROTEIN"/>
    <property type="match status" value="1"/>
</dbReference>
<dbReference type="InterPro" id="IPR014752">
    <property type="entry name" value="Arrestin-like_C"/>
</dbReference>
<evidence type="ECO:0000313" key="3">
    <source>
        <dbReference type="Proteomes" id="UP001448207"/>
    </source>
</evidence>
<dbReference type="Pfam" id="PF02752">
    <property type="entry name" value="Arrestin_C"/>
    <property type="match status" value="1"/>
</dbReference>
<dbReference type="SMART" id="SM01017">
    <property type="entry name" value="Arrestin_C"/>
    <property type="match status" value="1"/>
</dbReference>
<evidence type="ECO:0000313" key="2">
    <source>
        <dbReference type="EMBL" id="KAL0097288.1"/>
    </source>
</evidence>
<keyword evidence="3" id="KW-1185">Reference proteome</keyword>
<evidence type="ECO:0000259" key="1">
    <source>
        <dbReference type="SMART" id="SM01017"/>
    </source>
</evidence>
<sequence length="399" mass="45502">MVAIFGKSQLEIQVTTDEILLQGQADESAGKLLQGTLVLNLAEQTKIRSIVLEFIGKMRVSWSEGPAHNQRHYKQERTIISHLWDFLPESSEGIKKKARSFGPGRYEWNFELTVPGDLPQSVSATSGQVDYLLKATVQRSGLVHNIVKKMPIRIFRCLLSCAFELIQSFEIHNTWADKVEYDISLPSKVYTHGENIPVTFNILPIAPHLSVISLMATLKECCTYTTKDHTKTDARILRFSRHENPFLDTTFSDLPYWNRVVNLKVPNTSPSVLCDASNDMILIEHKISIIISIANPDGYLSEVRCSVPVTIIDSYAEQQYRLDELPAYNDIWRSVPYTQNQTREQSMPLSYSDRPSGWWDDQALSRVPSYRTALRNDFVYEASNLPTYDSIQRSQAIYS</sequence>
<dbReference type="InterPro" id="IPR011022">
    <property type="entry name" value="Arrestin_C-like"/>
</dbReference>
<proteinExistence type="predicted"/>
<dbReference type="EMBL" id="JBCLYO010000001">
    <property type="protein sequence ID" value="KAL0097288.1"/>
    <property type="molecule type" value="Genomic_DNA"/>
</dbReference>
<comment type="caution">
    <text evidence="2">The sequence shown here is derived from an EMBL/GenBank/DDBJ whole genome shotgun (WGS) entry which is preliminary data.</text>
</comment>
<dbReference type="Proteomes" id="UP001448207">
    <property type="component" value="Unassembled WGS sequence"/>
</dbReference>
<accession>A0ABR3BEL4</accession>
<dbReference type="InterPro" id="IPR011021">
    <property type="entry name" value="Arrestin-like_N"/>
</dbReference>
<protein>
    <recommendedName>
        <fullName evidence="1">Arrestin C-terminal-like domain-containing protein</fullName>
    </recommendedName>
</protein>
<reference evidence="2 3" key="1">
    <citation type="submission" date="2024-04" db="EMBL/GenBank/DDBJ databases">
        <title>Symmetric and asymmetric DNA N6-adenine methylation regulates different biological responses in Mucorales.</title>
        <authorList>
            <consortium name="Lawrence Berkeley National Laboratory"/>
            <person name="Lax C."/>
            <person name="Mondo S.J."/>
            <person name="Osorio-Concepcion M."/>
            <person name="Muszewska A."/>
            <person name="Corrochano-Luque M."/>
            <person name="Gutierrez G."/>
            <person name="Riley R."/>
            <person name="Lipzen A."/>
            <person name="Guo J."/>
            <person name="Hundley H."/>
            <person name="Amirebrahimi M."/>
            <person name="Ng V."/>
            <person name="Lorenzo-Gutierrez D."/>
            <person name="Binder U."/>
            <person name="Yang J."/>
            <person name="Song Y."/>
            <person name="Canovas D."/>
            <person name="Navarro E."/>
            <person name="Freitag M."/>
            <person name="Gabaldon T."/>
            <person name="Grigoriev I.V."/>
            <person name="Corrochano L.M."/>
            <person name="Nicolas F.E."/>
            <person name="Garre V."/>
        </authorList>
    </citation>
    <scope>NUCLEOTIDE SEQUENCE [LARGE SCALE GENOMIC DNA]</scope>
    <source>
        <strain evidence="2 3">L51</strain>
    </source>
</reference>
<dbReference type="PANTHER" id="PTHR11188:SF17">
    <property type="entry name" value="FI21816P1"/>
    <property type="match status" value="1"/>
</dbReference>
<dbReference type="Gene3D" id="2.60.40.640">
    <property type="match status" value="2"/>
</dbReference>
<dbReference type="SUPFAM" id="SSF81296">
    <property type="entry name" value="E set domains"/>
    <property type="match status" value="2"/>
</dbReference>